<dbReference type="Proteomes" id="UP000216101">
    <property type="component" value="Unassembled WGS sequence"/>
</dbReference>
<sequence>MNNIPFKKNTLISSFVAASLVFSLGGCGGKNNDSEKIPELPPKKISVVNFDQGWSKDEALDFYNTSQGSQLIPYAWFLALEQADNETLFRDTKHIEKLGYIPQEPLAGRNPDGLPIGFVKDDVQEAFLAAAMSAERLGALQNNQQNRYNEWLGLTCSACHTAEINYGEYKLRIDGGPALADMPLFLDSMKKAIDATINDNAKLVRFSKKVLSEGGFNDVEKEALKAQLITFNGWLDSYISVNYGGLHTPYGYGRLDAFGAILNRVTTSLLEIPGNQAPANAPVSYPFLWNTSQLDWVQWNGSANNHIGRNVGEVTGVFAHTILKTDNEKERFYSSAKIINLDQLEQLMARLDSPKWGAPLPAIDEKKAAAGAVLYANNCLGCHGIRDGNGQFPMTEKNAVGKQFIQTHMIGLQTIGTDPLMAMNFVNPALNVDPGPLRPYLDTEMQKAPKVPRASVLSAAVQKIIEKQLAEFRPPLDQGQLLELTGYHLPNETPPNLIAYKARPLNGIWATAPYLHNGSVANLYQMLLPDTQRATSFYVSNAAFDPKQVGFESIQSGNYFLFNTLDDKGAPIAGNSNKGHSGNSFTKTLDKDGQWRDFTDDERYQLIEYLKSL</sequence>
<protein>
    <submittedName>
        <fullName evidence="6">Cytochrome C</fullName>
    </submittedName>
</protein>
<organism evidence="6 7">
    <name type="scientific">Cellvibrio mixtus</name>
    <dbReference type="NCBI Taxonomy" id="39650"/>
    <lineage>
        <taxon>Bacteria</taxon>
        <taxon>Pseudomonadati</taxon>
        <taxon>Pseudomonadota</taxon>
        <taxon>Gammaproteobacteria</taxon>
        <taxon>Cellvibrionales</taxon>
        <taxon>Cellvibrionaceae</taxon>
        <taxon>Cellvibrio</taxon>
    </lineage>
</organism>
<dbReference type="GO" id="GO:0046872">
    <property type="term" value="F:metal ion binding"/>
    <property type="evidence" value="ECO:0007669"/>
    <property type="project" value="UniProtKB-KW"/>
</dbReference>
<dbReference type="RefSeq" id="WP_212589972.1">
    <property type="nucleotide sequence ID" value="NZ_NHNI01000001.1"/>
</dbReference>
<dbReference type="NCBIfam" id="NF040606">
    <property type="entry name" value="CytoC_perox"/>
    <property type="match status" value="1"/>
</dbReference>
<keyword evidence="3 4" id="KW-0408">Iron</keyword>
<evidence type="ECO:0000259" key="5">
    <source>
        <dbReference type="PROSITE" id="PS51007"/>
    </source>
</evidence>
<evidence type="ECO:0000256" key="1">
    <source>
        <dbReference type="ARBA" id="ARBA00022617"/>
    </source>
</evidence>
<dbReference type="GO" id="GO:0020037">
    <property type="term" value="F:heme binding"/>
    <property type="evidence" value="ECO:0007669"/>
    <property type="project" value="InterPro"/>
</dbReference>
<keyword evidence="7" id="KW-1185">Reference proteome</keyword>
<keyword evidence="1 4" id="KW-0349">Heme</keyword>
<dbReference type="InterPro" id="IPR047758">
    <property type="entry name" value="CytoC_perox"/>
</dbReference>
<keyword evidence="2 4" id="KW-0479">Metal-binding</keyword>
<dbReference type="GO" id="GO:0004130">
    <property type="term" value="F:cytochrome-c peroxidase activity"/>
    <property type="evidence" value="ECO:0007669"/>
    <property type="project" value="TreeGrafter"/>
</dbReference>
<dbReference type="InterPro" id="IPR036909">
    <property type="entry name" value="Cyt_c-like_dom_sf"/>
</dbReference>
<evidence type="ECO:0000256" key="4">
    <source>
        <dbReference type="PROSITE-ProRule" id="PRU00433"/>
    </source>
</evidence>
<evidence type="ECO:0000256" key="3">
    <source>
        <dbReference type="ARBA" id="ARBA00023004"/>
    </source>
</evidence>
<dbReference type="PROSITE" id="PS51007">
    <property type="entry name" value="CYTC"/>
    <property type="match status" value="1"/>
</dbReference>
<evidence type="ECO:0000313" key="7">
    <source>
        <dbReference type="Proteomes" id="UP000216101"/>
    </source>
</evidence>
<dbReference type="AlphaFoldDB" id="A0A266QAV7"/>
<proteinExistence type="predicted"/>
<feature type="domain" description="Cytochrome c" evidence="5">
    <location>
        <begin position="366"/>
        <end position="492"/>
    </location>
</feature>
<evidence type="ECO:0000256" key="2">
    <source>
        <dbReference type="ARBA" id="ARBA00022723"/>
    </source>
</evidence>
<dbReference type="GO" id="GO:0009055">
    <property type="term" value="F:electron transfer activity"/>
    <property type="evidence" value="ECO:0007669"/>
    <property type="project" value="InterPro"/>
</dbReference>
<dbReference type="PANTHER" id="PTHR30600:SF9">
    <property type="entry name" value="BLR7738 PROTEIN"/>
    <property type="match status" value="1"/>
</dbReference>
<evidence type="ECO:0000313" key="6">
    <source>
        <dbReference type="EMBL" id="OZY86479.1"/>
    </source>
</evidence>
<dbReference type="Gene3D" id="1.10.760.10">
    <property type="entry name" value="Cytochrome c-like domain"/>
    <property type="match status" value="1"/>
</dbReference>
<gene>
    <name evidence="6" type="ORF">CBP51_05490</name>
</gene>
<dbReference type="SUPFAM" id="SSF46626">
    <property type="entry name" value="Cytochrome c"/>
    <property type="match status" value="1"/>
</dbReference>
<dbReference type="InterPro" id="IPR051395">
    <property type="entry name" value="Cytochrome_c_Peroxidase/MauG"/>
</dbReference>
<reference evidence="7" key="1">
    <citation type="submission" date="2017-05" db="EMBL/GenBank/DDBJ databases">
        <authorList>
            <person name="Barney B.M."/>
        </authorList>
    </citation>
    <scope>NUCLEOTIDE SEQUENCE [LARGE SCALE GENOMIC DNA]</scope>
    <source>
        <strain evidence="7">PSBB022</strain>
    </source>
</reference>
<dbReference type="PROSITE" id="PS51257">
    <property type="entry name" value="PROKAR_LIPOPROTEIN"/>
    <property type="match status" value="1"/>
</dbReference>
<dbReference type="EMBL" id="NHNI01000001">
    <property type="protein sequence ID" value="OZY86479.1"/>
    <property type="molecule type" value="Genomic_DNA"/>
</dbReference>
<dbReference type="Pfam" id="PF21419">
    <property type="entry name" value="RoxA-like_Cyt-c"/>
    <property type="match status" value="1"/>
</dbReference>
<dbReference type="PANTHER" id="PTHR30600">
    <property type="entry name" value="CYTOCHROME C PEROXIDASE-RELATED"/>
    <property type="match status" value="1"/>
</dbReference>
<name>A0A266QAV7_9GAMM</name>
<accession>A0A266QAV7</accession>
<comment type="caution">
    <text evidence="6">The sequence shown here is derived from an EMBL/GenBank/DDBJ whole genome shotgun (WGS) entry which is preliminary data.</text>
</comment>
<dbReference type="InterPro" id="IPR009056">
    <property type="entry name" value="Cyt_c-like_dom"/>
</dbReference>